<dbReference type="InterPro" id="IPR046945">
    <property type="entry name" value="RHMD-like"/>
</dbReference>
<evidence type="ECO:0000256" key="5">
    <source>
        <dbReference type="ARBA" id="ARBA00022842"/>
    </source>
</evidence>
<evidence type="ECO:0000259" key="7">
    <source>
        <dbReference type="SMART" id="SM00922"/>
    </source>
</evidence>
<dbReference type="FunFam" id="3.20.20.120:FF:000007">
    <property type="entry name" value="Mitochondrial enolase superfamily member 1"/>
    <property type="match status" value="1"/>
</dbReference>
<dbReference type="SUPFAM" id="SSF51604">
    <property type="entry name" value="Enolase C-terminal domain-like"/>
    <property type="match status" value="1"/>
</dbReference>
<comment type="catalytic activity">
    <reaction evidence="1">
        <text>L-fuconate = 2-dehydro-3-deoxy-L-fuconate + H2O</text>
        <dbReference type="Rhea" id="RHEA:22772"/>
        <dbReference type="ChEBI" id="CHEBI:15377"/>
        <dbReference type="ChEBI" id="CHEBI:21291"/>
        <dbReference type="ChEBI" id="CHEBI:37448"/>
        <dbReference type="EC" id="4.2.1.68"/>
    </reaction>
</comment>
<dbReference type="AlphaFoldDB" id="A0A1M7Z6G7"/>
<evidence type="ECO:0000256" key="3">
    <source>
        <dbReference type="ARBA" id="ARBA00013142"/>
    </source>
</evidence>
<dbReference type="InterPro" id="IPR029017">
    <property type="entry name" value="Enolase-like_N"/>
</dbReference>
<reference evidence="8 9" key="1">
    <citation type="submission" date="2016-12" db="EMBL/GenBank/DDBJ databases">
        <authorList>
            <person name="Song W.-J."/>
            <person name="Kurnit D.M."/>
        </authorList>
    </citation>
    <scope>NUCLEOTIDE SEQUENCE [LARGE SCALE GENOMIC DNA]</scope>
    <source>
        <strain evidence="8 9">DSM 19599</strain>
    </source>
</reference>
<dbReference type="PANTHER" id="PTHR13794:SF58">
    <property type="entry name" value="MITOCHONDRIAL ENOLASE SUPERFAMILY MEMBER 1"/>
    <property type="match status" value="1"/>
</dbReference>
<dbReference type="GO" id="GO:0016052">
    <property type="term" value="P:carbohydrate catabolic process"/>
    <property type="evidence" value="ECO:0007669"/>
    <property type="project" value="InterPro"/>
</dbReference>
<dbReference type="Gene3D" id="3.30.390.10">
    <property type="entry name" value="Enolase-like, N-terminal domain"/>
    <property type="match status" value="1"/>
</dbReference>
<evidence type="ECO:0000256" key="6">
    <source>
        <dbReference type="ARBA" id="ARBA00023239"/>
    </source>
</evidence>
<dbReference type="Gene3D" id="3.20.20.120">
    <property type="entry name" value="Enolase-like C-terminal domain"/>
    <property type="match status" value="1"/>
</dbReference>
<keyword evidence="9" id="KW-1185">Reference proteome</keyword>
<protein>
    <recommendedName>
        <fullName evidence="3">L-fuconate dehydratase</fullName>
        <ecNumber evidence="3">4.2.1.68</ecNumber>
    </recommendedName>
</protein>
<evidence type="ECO:0000313" key="8">
    <source>
        <dbReference type="EMBL" id="SHO60444.1"/>
    </source>
</evidence>
<comment type="cofactor">
    <cofactor evidence="2">
        <name>Mg(2+)</name>
        <dbReference type="ChEBI" id="CHEBI:18420"/>
    </cofactor>
</comment>
<dbReference type="InterPro" id="IPR018110">
    <property type="entry name" value="Mandel_Rmase/mucon_lact_enz_CS"/>
</dbReference>
<keyword evidence="6" id="KW-0456">Lyase</keyword>
<dbReference type="InterPro" id="IPR036849">
    <property type="entry name" value="Enolase-like_C_sf"/>
</dbReference>
<dbReference type="OrthoDB" id="9802699at2"/>
<dbReference type="STRING" id="1123029.SAMN02745172_00296"/>
<dbReference type="PANTHER" id="PTHR13794">
    <property type="entry name" value="ENOLASE SUPERFAMILY, MANDELATE RACEMASE"/>
    <property type="match status" value="1"/>
</dbReference>
<evidence type="ECO:0000256" key="4">
    <source>
        <dbReference type="ARBA" id="ARBA00022723"/>
    </source>
</evidence>
<dbReference type="SUPFAM" id="SSF54826">
    <property type="entry name" value="Enolase N-terminal domain-like"/>
    <property type="match status" value="1"/>
</dbReference>
<dbReference type="GO" id="GO:0050023">
    <property type="term" value="F:L-fuconate dehydratase activity"/>
    <property type="evidence" value="ECO:0007669"/>
    <property type="project" value="UniProtKB-EC"/>
</dbReference>
<dbReference type="CDD" id="cd03324">
    <property type="entry name" value="rTSbeta_L-fuconate_dehydratase"/>
    <property type="match status" value="1"/>
</dbReference>
<organism evidence="8 9">
    <name type="scientific">Pseudoxanthobacter soli DSM 19599</name>
    <dbReference type="NCBI Taxonomy" id="1123029"/>
    <lineage>
        <taxon>Bacteria</taxon>
        <taxon>Pseudomonadati</taxon>
        <taxon>Pseudomonadota</taxon>
        <taxon>Alphaproteobacteria</taxon>
        <taxon>Hyphomicrobiales</taxon>
        <taxon>Segnochrobactraceae</taxon>
        <taxon>Pseudoxanthobacter</taxon>
    </lineage>
</organism>
<dbReference type="SFLD" id="SFLDS00001">
    <property type="entry name" value="Enolase"/>
    <property type="match status" value="1"/>
</dbReference>
<dbReference type="SFLD" id="SFLDG00179">
    <property type="entry name" value="mandelate_racemase"/>
    <property type="match status" value="1"/>
</dbReference>
<dbReference type="GO" id="GO:0009063">
    <property type="term" value="P:amino acid catabolic process"/>
    <property type="evidence" value="ECO:0007669"/>
    <property type="project" value="InterPro"/>
</dbReference>
<evidence type="ECO:0000256" key="1">
    <source>
        <dbReference type="ARBA" id="ARBA00001737"/>
    </source>
</evidence>
<dbReference type="EMBL" id="FRXO01000001">
    <property type="protein sequence ID" value="SHO60444.1"/>
    <property type="molecule type" value="Genomic_DNA"/>
</dbReference>
<dbReference type="InterPro" id="IPR013342">
    <property type="entry name" value="Mandelate_racemase_C"/>
</dbReference>
<proteinExistence type="predicted"/>
<keyword evidence="4" id="KW-0479">Metal-binding</keyword>
<dbReference type="SMART" id="SM00922">
    <property type="entry name" value="MR_MLE"/>
    <property type="match status" value="1"/>
</dbReference>
<accession>A0A1M7Z6G7</accession>
<gene>
    <name evidence="8" type="ORF">SAMN02745172_00296</name>
</gene>
<keyword evidence="5" id="KW-0460">Magnesium</keyword>
<dbReference type="Pfam" id="PF13378">
    <property type="entry name" value="MR_MLE_C"/>
    <property type="match status" value="1"/>
</dbReference>
<dbReference type="InterPro" id="IPR013341">
    <property type="entry name" value="Mandelate_racemase_N_dom"/>
</dbReference>
<dbReference type="InterPro" id="IPR029065">
    <property type="entry name" value="Enolase_C-like"/>
</dbReference>
<evidence type="ECO:0000256" key="2">
    <source>
        <dbReference type="ARBA" id="ARBA00001946"/>
    </source>
</evidence>
<name>A0A1M7Z6G7_9HYPH</name>
<dbReference type="Proteomes" id="UP000186406">
    <property type="component" value="Unassembled WGS sequence"/>
</dbReference>
<dbReference type="SFLD" id="SFLDF00111">
    <property type="entry name" value="L-fuconate_dehydratase"/>
    <property type="match status" value="1"/>
</dbReference>
<sequence>MTVIKDMRVFDLRFPTSLSLDGSDAMNPDPDYSAAYVVLSTGEDGLEGHGLTFTIGRGNDICCDAIRAMRHLVVGLDLDWVEADPGRFWRHVTSDSQLRWIGPDKGAIHLATGAVVNAVWDLMAKRAGKPVWQFVADMEPEQLVKIVDFRYITDCITPDEALELLRARHAGKAERIATLKAEGYPCYTTSAGWLGYSDEKLRRLAQEAVDAGFDHIKLKVGRDRADDIRRLAIAREVLGPDRYLMIDANQVWEVGQAIDWMADLAFAKPFFIEEPTSPDDVAGHRRIRQAVSPVKVATGEMCQNRIMFKQFIMEGAIDVVQIDSCRLGGLNEVFAVLLMAAKHGLPVWPHAGGVGLCEYVQHLSMIDYLCVSGTKEGRVIEFVDHLHEHFVEPCVIENAAYMPPKRPGFSIEMKPASILKHVFAG</sequence>
<dbReference type="PROSITE" id="PS00909">
    <property type="entry name" value="MR_MLE_2"/>
    <property type="match status" value="1"/>
</dbReference>
<dbReference type="EC" id="4.2.1.68" evidence="3"/>
<dbReference type="Pfam" id="PF02746">
    <property type="entry name" value="MR_MLE_N"/>
    <property type="match status" value="1"/>
</dbReference>
<dbReference type="InterPro" id="IPR034610">
    <property type="entry name" value="L-fuconate_dehydratase"/>
</dbReference>
<feature type="domain" description="Mandelate racemase/muconate lactonizing enzyme C-terminal" evidence="7">
    <location>
        <begin position="198"/>
        <end position="294"/>
    </location>
</feature>
<dbReference type="GO" id="GO:0000287">
    <property type="term" value="F:magnesium ion binding"/>
    <property type="evidence" value="ECO:0007669"/>
    <property type="project" value="TreeGrafter"/>
</dbReference>
<evidence type="ECO:0000313" key="9">
    <source>
        <dbReference type="Proteomes" id="UP000186406"/>
    </source>
</evidence>
<dbReference type="RefSeq" id="WP_073625425.1">
    <property type="nucleotide sequence ID" value="NZ_FRXO01000001.1"/>
</dbReference>